<evidence type="ECO:0000313" key="3">
    <source>
        <dbReference type="EMBL" id="GBG29798.1"/>
    </source>
</evidence>
<dbReference type="Proteomes" id="UP000241890">
    <property type="component" value="Unassembled WGS sequence"/>
</dbReference>
<keyword evidence="1" id="KW-0732">Signal</keyword>
<accession>A0A2R5GJ87</accession>
<feature type="domain" description="Apple" evidence="2">
    <location>
        <begin position="472"/>
        <end position="499"/>
    </location>
</feature>
<feature type="chain" id="PRO_5015355295" description="Apple domain-containing protein" evidence="1">
    <location>
        <begin position="20"/>
        <end position="520"/>
    </location>
</feature>
<sequence length="520" mass="55633">MLLIFRAALVLCATRAALGLHTLQVLDARGRPHLCAYELSGDASVANLGLFGPEEPSSFKAMGQQHVEWFRDLIVVERNGSTSARELLVDGPLGGVWDGGEAVGGREMTLYRTDLTPMCRGVFGTDADLEFADSYHFEGGIYCGDQSSRLTTVEAATAASCAAKCDDQDACAAFDVHAETNQCRTYSFCAAEENEGELARFVYVRANAGADWRGPFDFDQVTAANSAKTMVACARACLESSSCNCFELGPGESNFCLEEGLGSLYDDNGPDVIDLSAFEKLDGICSDYTDIQAPIRVGPDGACDAYDVPSDFFLRGNLVEGSSTYDRVSVSRVDVTPGCRGVYASAEDQTFFADYELRHDAACLGSLSVPIGGETSSTALQCAALCDADEACMAFNLHIFTGTCELFSRCELAGDSIHDEDNVRVYRGGEYEGSTVSRVFSYFRRAVGDLRAVRVGTGVAANVSPKSTRTLDTISLCAAACAELDACECIQYSAAGECSLMSGCPVHRWTESLGDTLYVL</sequence>
<protein>
    <recommendedName>
        <fullName evidence="2">Apple domain-containing protein</fullName>
    </recommendedName>
</protein>
<dbReference type="InParanoid" id="A0A2R5GJ87"/>
<keyword evidence="4" id="KW-1185">Reference proteome</keyword>
<evidence type="ECO:0000256" key="1">
    <source>
        <dbReference type="SAM" id="SignalP"/>
    </source>
</evidence>
<evidence type="ECO:0000259" key="2">
    <source>
        <dbReference type="Pfam" id="PF14295"/>
    </source>
</evidence>
<feature type="domain" description="Apple" evidence="2">
    <location>
        <begin position="226"/>
        <end position="246"/>
    </location>
</feature>
<evidence type="ECO:0000313" key="4">
    <source>
        <dbReference type="Proteomes" id="UP000241890"/>
    </source>
</evidence>
<feature type="domain" description="Apple" evidence="2">
    <location>
        <begin position="152"/>
        <end position="174"/>
    </location>
</feature>
<proteinExistence type="predicted"/>
<reference evidence="3 4" key="1">
    <citation type="submission" date="2017-12" db="EMBL/GenBank/DDBJ databases">
        <title>Sequencing, de novo assembly and annotation of complete genome of a new Thraustochytrid species, strain FCC1311.</title>
        <authorList>
            <person name="Sedici K."/>
            <person name="Godart F."/>
            <person name="Aiese Cigliano R."/>
            <person name="Sanseverino W."/>
            <person name="Barakat M."/>
            <person name="Ortet P."/>
            <person name="Marechal E."/>
            <person name="Cagnac O."/>
            <person name="Amato A."/>
        </authorList>
    </citation>
    <scope>NUCLEOTIDE SEQUENCE [LARGE SCALE GENOMIC DNA]</scope>
</reference>
<dbReference type="InterPro" id="IPR003609">
    <property type="entry name" value="Pan_app"/>
</dbReference>
<comment type="caution">
    <text evidence="3">The sequence shown here is derived from an EMBL/GenBank/DDBJ whole genome shotgun (WGS) entry which is preliminary data.</text>
</comment>
<feature type="signal peptide" evidence="1">
    <location>
        <begin position="1"/>
        <end position="19"/>
    </location>
</feature>
<dbReference type="EMBL" id="BEYU01000066">
    <property type="protein sequence ID" value="GBG29798.1"/>
    <property type="molecule type" value="Genomic_DNA"/>
</dbReference>
<dbReference type="AlphaFoldDB" id="A0A2R5GJ87"/>
<gene>
    <name evidence="3" type="ORF">FCC1311_060182</name>
</gene>
<name>A0A2R5GJ87_9STRA</name>
<dbReference type="Pfam" id="PF14295">
    <property type="entry name" value="PAN_4"/>
    <property type="match status" value="4"/>
</dbReference>
<organism evidence="3 4">
    <name type="scientific">Hondaea fermentalgiana</name>
    <dbReference type="NCBI Taxonomy" id="2315210"/>
    <lineage>
        <taxon>Eukaryota</taxon>
        <taxon>Sar</taxon>
        <taxon>Stramenopiles</taxon>
        <taxon>Bigyra</taxon>
        <taxon>Labyrinthulomycetes</taxon>
        <taxon>Thraustochytrida</taxon>
        <taxon>Thraustochytriidae</taxon>
        <taxon>Hondaea</taxon>
    </lineage>
</organism>
<feature type="domain" description="Apple" evidence="2">
    <location>
        <begin position="375"/>
        <end position="398"/>
    </location>
</feature>